<accession>A0A7J8MC96</accession>
<sequence>MARQLIRLDDKHISINQMKMSVDQVLQCFIRNIHGPPSPLIENYLRKASFWHVANIGNGCKLDPKLISAFVERWRSEMHTFHLLCRECTIILEDMQLQLGLPVDESVLTGSAQSANWRVICYDLLGAISDIIYGGWINMGWLHDTFRKPGDDSTKVERVRYARAYILQILEVAPEVLDDEHKIDLWRLNTDWSVFHSEYIKMWENRYDNIPTREPIIVPELACNPDYMPWFMIHGKPYLLSKEQRHRQFRVERERRGPLILRTRASRVGPSTMPTQSPAPPEQATMPTPQPL</sequence>
<keyword evidence="4" id="KW-1185">Reference proteome</keyword>
<dbReference type="InterPro" id="IPR044824">
    <property type="entry name" value="MAIN-like"/>
</dbReference>
<dbReference type="EMBL" id="JABEZX010000008">
    <property type="protein sequence ID" value="MBA0562256.1"/>
    <property type="molecule type" value="Genomic_DNA"/>
</dbReference>
<dbReference type="Proteomes" id="UP000593572">
    <property type="component" value="Unassembled WGS sequence"/>
</dbReference>
<dbReference type="AlphaFoldDB" id="A0A7J8MC96"/>
<gene>
    <name evidence="3" type="ORF">Golob_007316</name>
</gene>
<evidence type="ECO:0000313" key="3">
    <source>
        <dbReference type="EMBL" id="MBA0562256.1"/>
    </source>
</evidence>
<dbReference type="GO" id="GO:0010073">
    <property type="term" value="P:meristem maintenance"/>
    <property type="evidence" value="ECO:0007669"/>
    <property type="project" value="InterPro"/>
</dbReference>
<feature type="region of interest" description="Disordered" evidence="1">
    <location>
        <begin position="265"/>
        <end position="292"/>
    </location>
</feature>
<comment type="caution">
    <text evidence="3">The sequence shown here is derived from an EMBL/GenBank/DDBJ whole genome shotgun (WGS) entry which is preliminary data.</text>
</comment>
<evidence type="ECO:0000256" key="1">
    <source>
        <dbReference type="SAM" id="MobiDB-lite"/>
    </source>
</evidence>
<reference evidence="3 4" key="1">
    <citation type="journal article" date="2019" name="Genome Biol. Evol.">
        <title>Insights into the evolution of the New World diploid cottons (Gossypium, subgenus Houzingenia) based on genome sequencing.</title>
        <authorList>
            <person name="Grover C.E."/>
            <person name="Arick M.A. 2nd"/>
            <person name="Thrash A."/>
            <person name="Conover J.L."/>
            <person name="Sanders W.S."/>
            <person name="Peterson D.G."/>
            <person name="Frelichowski J.E."/>
            <person name="Scheffler J.A."/>
            <person name="Scheffler B.E."/>
            <person name="Wendel J.F."/>
        </authorList>
    </citation>
    <scope>NUCLEOTIDE SEQUENCE [LARGE SCALE GENOMIC DNA]</scope>
    <source>
        <strain evidence="3">157</strain>
        <tissue evidence="3">Leaf</tissue>
    </source>
</reference>
<protein>
    <recommendedName>
        <fullName evidence="2">Aminotransferase-like plant mobile domain-containing protein</fullName>
    </recommendedName>
</protein>
<name>A0A7J8MC96_9ROSI</name>
<evidence type="ECO:0000313" key="4">
    <source>
        <dbReference type="Proteomes" id="UP000593572"/>
    </source>
</evidence>
<proteinExistence type="predicted"/>
<dbReference type="InterPro" id="IPR019557">
    <property type="entry name" value="AminoTfrase-like_pln_mobile"/>
</dbReference>
<evidence type="ECO:0000259" key="2">
    <source>
        <dbReference type="Pfam" id="PF10536"/>
    </source>
</evidence>
<dbReference type="PANTHER" id="PTHR46033:SF8">
    <property type="entry name" value="PROTEIN MAINTENANCE OF MERISTEMS-LIKE"/>
    <property type="match status" value="1"/>
</dbReference>
<dbReference type="PANTHER" id="PTHR46033">
    <property type="entry name" value="PROTEIN MAIN-LIKE 2"/>
    <property type="match status" value="1"/>
</dbReference>
<feature type="domain" description="Aminotransferase-like plant mobile" evidence="2">
    <location>
        <begin position="60"/>
        <end position="169"/>
    </location>
</feature>
<organism evidence="3 4">
    <name type="scientific">Gossypium lobatum</name>
    <dbReference type="NCBI Taxonomy" id="34289"/>
    <lineage>
        <taxon>Eukaryota</taxon>
        <taxon>Viridiplantae</taxon>
        <taxon>Streptophyta</taxon>
        <taxon>Embryophyta</taxon>
        <taxon>Tracheophyta</taxon>
        <taxon>Spermatophyta</taxon>
        <taxon>Magnoliopsida</taxon>
        <taxon>eudicotyledons</taxon>
        <taxon>Gunneridae</taxon>
        <taxon>Pentapetalae</taxon>
        <taxon>rosids</taxon>
        <taxon>malvids</taxon>
        <taxon>Malvales</taxon>
        <taxon>Malvaceae</taxon>
        <taxon>Malvoideae</taxon>
        <taxon>Gossypium</taxon>
    </lineage>
</organism>
<dbReference type="Pfam" id="PF10536">
    <property type="entry name" value="PMD"/>
    <property type="match status" value="1"/>
</dbReference>